<keyword evidence="4" id="KW-1133">Transmembrane helix</keyword>
<gene>
    <name evidence="6" type="ORF">KU39_2148</name>
</gene>
<keyword evidence="2" id="KW-1003">Cell membrane</keyword>
<evidence type="ECO:0000256" key="5">
    <source>
        <dbReference type="ARBA" id="ARBA00023136"/>
    </source>
</evidence>
<dbReference type="GO" id="GO:0005886">
    <property type="term" value="C:plasma membrane"/>
    <property type="evidence" value="ECO:0007669"/>
    <property type="project" value="UniProtKB-SubCell"/>
</dbReference>
<dbReference type="Proteomes" id="UP000029558">
    <property type="component" value="Chromosome"/>
</dbReference>
<dbReference type="PANTHER" id="PTHR30509">
    <property type="entry name" value="P-HYDROXYBENZOIC ACID EFFLUX PUMP SUBUNIT-RELATED"/>
    <property type="match status" value="1"/>
</dbReference>
<evidence type="ECO:0000256" key="4">
    <source>
        <dbReference type="ARBA" id="ARBA00022989"/>
    </source>
</evidence>
<dbReference type="RefSeq" id="WP_036771855.1">
    <property type="nucleotide sequence ID" value="NZ_CP012508.1"/>
</dbReference>
<dbReference type="InterPro" id="IPR020966">
    <property type="entry name" value="ALMT"/>
</dbReference>
<dbReference type="AlphaFoldDB" id="A0A1L6THC1"/>
<dbReference type="PANTHER" id="PTHR30509:SF9">
    <property type="entry name" value="MULTIDRUG RESISTANCE PROTEIN MDTO"/>
    <property type="match status" value="1"/>
</dbReference>
<evidence type="ECO:0000256" key="1">
    <source>
        <dbReference type="ARBA" id="ARBA00004651"/>
    </source>
</evidence>
<dbReference type="OrthoDB" id="5603771at2"/>
<protein>
    <submittedName>
        <fullName evidence="6">Fusaric acid resistance family protein</fullName>
    </submittedName>
</protein>
<name>A0A1L6THC1_PISSA</name>
<dbReference type="EMBL" id="CP012508">
    <property type="protein sequence ID" value="ALB23328.1"/>
    <property type="molecule type" value="Genomic_DNA"/>
</dbReference>
<keyword evidence="3" id="KW-0812">Transmembrane</keyword>
<proteinExistence type="predicted"/>
<comment type="subcellular location">
    <subcellularLocation>
        <location evidence="1">Cell membrane</location>
        <topology evidence="1">Multi-pass membrane protein</topology>
    </subcellularLocation>
</comment>
<keyword evidence="5" id="KW-0472">Membrane</keyword>
<dbReference type="GO" id="GO:0015743">
    <property type="term" value="P:malate transport"/>
    <property type="evidence" value="ECO:0007669"/>
    <property type="project" value="InterPro"/>
</dbReference>
<evidence type="ECO:0000256" key="2">
    <source>
        <dbReference type="ARBA" id="ARBA00022475"/>
    </source>
</evidence>
<evidence type="ECO:0000256" key="3">
    <source>
        <dbReference type="ARBA" id="ARBA00022692"/>
    </source>
</evidence>
<dbReference type="Pfam" id="PF11744">
    <property type="entry name" value="ALMT"/>
    <property type="match status" value="1"/>
</dbReference>
<evidence type="ECO:0000313" key="6">
    <source>
        <dbReference type="EMBL" id="ALB23328.1"/>
    </source>
</evidence>
<evidence type="ECO:0000313" key="7">
    <source>
        <dbReference type="Proteomes" id="UP000029558"/>
    </source>
</evidence>
<sequence>MKVKWWIDLLVSYRVIHAFKTALACLIALIVFRAFNLDHGQWVIITVAVVMGAQVTVGAAEDKSIARSAATVIGAVAAGLFLLTGWGGNFIAEMLILFIVAFGFAYLAGSKRYSYVGVLGTVTFAIIALTGSIKLGVAEGMLRAVDILIGVLISLVISKICLPIYARRELLLSISATLRDLVLLCEDSFSKHTVFTRLENSAFEIDKIAAISQSFAEQNKLAEESKAWLERKKLSFDLGLCKDSLVQLKRVFRQILETRYSLSLSRDDTVWLRGHTDTQALVQHVIALLHCWSEQLKCYPDPIEDGFVFDDNKLVRLRQVIQQQAANQSAQHHIHLYAFLHSMEHLWEELVRFNFILQQALVKN</sequence>
<accession>A0A1L6THC1</accession>
<organism evidence="6 7">
    <name type="scientific">Piscirickettsia salmonis</name>
    <dbReference type="NCBI Taxonomy" id="1238"/>
    <lineage>
        <taxon>Bacteria</taxon>
        <taxon>Pseudomonadati</taxon>
        <taxon>Pseudomonadota</taxon>
        <taxon>Gammaproteobacteria</taxon>
        <taxon>Thiotrichales</taxon>
        <taxon>Piscirickettsiaceae</taxon>
        <taxon>Piscirickettsia</taxon>
    </lineage>
</organism>
<reference evidence="6 7" key="1">
    <citation type="journal article" date="2014" name="Genome Announc.">
        <title>Comparative Genome Analysis of Two Isolates of the Fish Pathogen Piscirickettsia salmonis from Different Hosts Reveals Major Differences in Virulence-Associated Secretion Systems.</title>
        <authorList>
            <person name="Bohle H."/>
            <person name="Henriquez P."/>
            <person name="Grothusen H."/>
            <person name="Navas E."/>
            <person name="Sandoval A."/>
            <person name="Bustamante F."/>
            <person name="Bustos P."/>
            <person name="Mancilla M."/>
        </authorList>
    </citation>
    <scope>NUCLEOTIDE SEQUENCE [LARGE SCALE GENOMIC DNA]</scope>
    <source>
        <strain evidence="7">B1-32597</strain>
    </source>
</reference>